<evidence type="ECO:0000259" key="10">
    <source>
        <dbReference type="PROSITE" id="PS51352"/>
    </source>
</evidence>
<dbReference type="InterPro" id="IPR036249">
    <property type="entry name" value="Thioredoxin-like_sf"/>
</dbReference>
<evidence type="ECO:0000256" key="5">
    <source>
        <dbReference type="ARBA" id="ARBA00023284"/>
    </source>
</evidence>
<sequence>MAKNVIEFSDQNFIQEVEKASGVTLVDFWAAWCGPCKMIAPVVEELSSEYEGKVKFGKVNVDENPSTASKYGIRSIPTLMVFKNGAMVDQIIGVRPKGDIKKALDKNLG</sequence>
<dbReference type="AlphaFoldDB" id="A0A933GL19"/>
<feature type="site" description="Deprotonates C-terminal active site Cys" evidence="8">
    <location>
        <position position="27"/>
    </location>
</feature>
<dbReference type="InterPro" id="IPR005746">
    <property type="entry name" value="Thioredoxin"/>
</dbReference>
<evidence type="ECO:0000256" key="9">
    <source>
        <dbReference type="PIRSR" id="PIRSR000077-4"/>
    </source>
</evidence>
<evidence type="ECO:0000313" key="12">
    <source>
        <dbReference type="Proteomes" id="UP000772181"/>
    </source>
</evidence>
<dbReference type="CDD" id="cd02947">
    <property type="entry name" value="TRX_family"/>
    <property type="match status" value="1"/>
</dbReference>
<dbReference type="FunFam" id="3.40.30.10:FF:000001">
    <property type="entry name" value="Thioredoxin"/>
    <property type="match status" value="1"/>
</dbReference>
<keyword evidence="4 9" id="KW-1015">Disulfide bond</keyword>
<evidence type="ECO:0000256" key="4">
    <source>
        <dbReference type="ARBA" id="ARBA00023157"/>
    </source>
</evidence>
<evidence type="ECO:0000256" key="8">
    <source>
        <dbReference type="PIRSR" id="PIRSR000077-1"/>
    </source>
</evidence>
<feature type="disulfide bond" description="Redox-active" evidence="9">
    <location>
        <begin position="33"/>
        <end position="36"/>
    </location>
</feature>
<keyword evidence="2" id="KW-0813">Transport</keyword>
<accession>A0A933GL19</accession>
<dbReference type="PRINTS" id="PR00421">
    <property type="entry name" value="THIOREDOXIN"/>
</dbReference>
<protein>
    <recommendedName>
        <fullName evidence="6 7">Thioredoxin</fullName>
    </recommendedName>
</protein>
<gene>
    <name evidence="11" type="primary">trxA</name>
    <name evidence="11" type="ORF">HY730_05580</name>
</gene>
<keyword evidence="5 9" id="KW-0676">Redox-active center</keyword>
<dbReference type="PANTHER" id="PTHR45663:SF11">
    <property type="entry name" value="GEO12009P1"/>
    <property type="match status" value="1"/>
</dbReference>
<dbReference type="GO" id="GO:0005829">
    <property type="term" value="C:cytosol"/>
    <property type="evidence" value="ECO:0007669"/>
    <property type="project" value="TreeGrafter"/>
</dbReference>
<keyword evidence="3" id="KW-0249">Electron transport</keyword>
<evidence type="ECO:0000256" key="2">
    <source>
        <dbReference type="ARBA" id="ARBA00022448"/>
    </source>
</evidence>
<feature type="domain" description="Thioredoxin" evidence="10">
    <location>
        <begin position="1"/>
        <end position="109"/>
    </location>
</feature>
<dbReference type="GO" id="GO:0045454">
    <property type="term" value="P:cell redox homeostasis"/>
    <property type="evidence" value="ECO:0007669"/>
    <property type="project" value="TreeGrafter"/>
</dbReference>
<name>A0A933GL19_UNCTE</name>
<evidence type="ECO:0000256" key="7">
    <source>
        <dbReference type="PIRNR" id="PIRNR000077"/>
    </source>
</evidence>
<comment type="caution">
    <text evidence="11">The sequence shown here is derived from an EMBL/GenBank/DDBJ whole genome shotgun (WGS) entry which is preliminary data.</text>
</comment>
<evidence type="ECO:0000256" key="6">
    <source>
        <dbReference type="NCBIfam" id="TIGR01068"/>
    </source>
</evidence>
<dbReference type="SUPFAM" id="SSF52833">
    <property type="entry name" value="Thioredoxin-like"/>
    <property type="match status" value="1"/>
</dbReference>
<dbReference type="Proteomes" id="UP000772181">
    <property type="component" value="Unassembled WGS sequence"/>
</dbReference>
<dbReference type="NCBIfam" id="TIGR01068">
    <property type="entry name" value="thioredoxin"/>
    <property type="match status" value="1"/>
</dbReference>
<organism evidence="11 12">
    <name type="scientific">Tectimicrobiota bacterium</name>
    <dbReference type="NCBI Taxonomy" id="2528274"/>
    <lineage>
        <taxon>Bacteria</taxon>
        <taxon>Pseudomonadati</taxon>
        <taxon>Nitrospinota/Tectimicrobiota group</taxon>
        <taxon>Candidatus Tectimicrobiota</taxon>
    </lineage>
</organism>
<proteinExistence type="inferred from homology"/>
<dbReference type="PANTHER" id="PTHR45663">
    <property type="entry name" value="GEO12009P1"/>
    <property type="match status" value="1"/>
</dbReference>
<reference evidence="11" key="1">
    <citation type="submission" date="2020-07" db="EMBL/GenBank/DDBJ databases">
        <title>Huge and variable diversity of episymbiotic CPR bacteria and DPANN archaea in groundwater ecosystems.</title>
        <authorList>
            <person name="He C.Y."/>
            <person name="Keren R."/>
            <person name="Whittaker M."/>
            <person name="Farag I.F."/>
            <person name="Doudna J."/>
            <person name="Cate J.H.D."/>
            <person name="Banfield J.F."/>
        </authorList>
    </citation>
    <scope>NUCLEOTIDE SEQUENCE</scope>
    <source>
        <strain evidence="11">NC_groundwater_1482_Ag_S-0.65um_47_24</strain>
    </source>
</reference>
<dbReference type="GO" id="GO:0015035">
    <property type="term" value="F:protein-disulfide reductase activity"/>
    <property type="evidence" value="ECO:0007669"/>
    <property type="project" value="UniProtKB-UniRule"/>
</dbReference>
<feature type="site" description="Contributes to redox potential value" evidence="8">
    <location>
        <position position="35"/>
    </location>
</feature>
<dbReference type="Gene3D" id="3.40.30.10">
    <property type="entry name" value="Glutaredoxin"/>
    <property type="match status" value="1"/>
</dbReference>
<evidence type="ECO:0000313" key="11">
    <source>
        <dbReference type="EMBL" id="MBI4595836.1"/>
    </source>
</evidence>
<dbReference type="PROSITE" id="PS00194">
    <property type="entry name" value="THIOREDOXIN_1"/>
    <property type="match status" value="1"/>
</dbReference>
<dbReference type="PROSITE" id="PS51352">
    <property type="entry name" value="THIOREDOXIN_2"/>
    <property type="match status" value="1"/>
</dbReference>
<evidence type="ECO:0000256" key="3">
    <source>
        <dbReference type="ARBA" id="ARBA00022982"/>
    </source>
</evidence>
<dbReference type="EMBL" id="JACQWF010000254">
    <property type="protein sequence ID" value="MBI4595836.1"/>
    <property type="molecule type" value="Genomic_DNA"/>
</dbReference>
<feature type="site" description="Contributes to redox potential value" evidence="8">
    <location>
        <position position="34"/>
    </location>
</feature>
<comment type="similarity">
    <text evidence="1 7">Belongs to the thioredoxin family.</text>
</comment>
<dbReference type="InterPro" id="IPR017937">
    <property type="entry name" value="Thioredoxin_CS"/>
</dbReference>
<dbReference type="InterPro" id="IPR013766">
    <property type="entry name" value="Thioredoxin_domain"/>
</dbReference>
<feature type="active site" description="Nucleophile" evidence="8">
    <location>
        <position position="33"/>
    </location>
</feature>
<feature type="active site" description="Nucleophile" evidence="8">
    <location>
        <position position="36"/>
    </location>
</feature>
<dbReference type="Pfam" id="PF00085">
    <property type="entry name" value="Thioredoxin"/>
    <property type="match status" value="1"/>
</dbReference>
<dbReference type="PIRSF" id="PIRSF000077">
    <property type="entry name" value="Thioredoxin"/>
    <property type="match status" value="1"/>
</dbReference>
<evidence type="ECO:0000256" key="1">
    <source>
        <dbReference type="ARBA" id="ARBA00008987"/>
    </source>
</evidence>